<feature type="region of interest" description="Disordered" evidence="1">
    <location>
        <begin position="16"/>
        <end position="43"/>
    </location>
</feature>
<reference evidence="2 3" key="1">
    <citation type="submission" date="2012-03" db="EMBL/GenBank/DDBJ databases">
        <title>Whole Genome Assembly of Papio anubis.</title>
        <authorList>
            <person name="Liu Y.L."/>
            <person name="Abraham K.A."/>
            <person name="Akbar H.A."/>
            <person name="Ali S.A."/>
            <person name="Anosike U.A."/>
            <person name="Aqrawi P.A."/>
            <person name="Arias F.A."/>
            <person name="Attaway T.A."/>
            <person name="Awwad R.A."/>
            <person name="Babu C.B."/>
            <person name="Bandaranaike D.B."/>
            <person name="Battles P.B."/>
            <person name="Bell A.B."/>
            <person name="Beltran B.B."/>
            <person name="Berhane-Mersha D.B."/>
            <person name="Bess C.B."/>
            <person name="Bickham C.B."/>
            <person name="Bolden T.B."/>
            <person name="Carter K.C."/>
            <person name="Chau D.C."/>
            <person name="Chavez A.C."/>
            <person name="Clerc-Blankenburg K.C."/>
            <person name="Coyle M.C."/>
            <person name="Dao M.D."/>
            <person name="Davila M.L.D."/>
            <person name="Davy-Carroll L.D."/>
            <person name="Denson S.D."/>
            <person name="Dinh H.D."/>
            <person name="Fernandez S.F."/>
            <person name="Fernando P.F."/>
            <person name="Forbes L.F."/>
            <person name="Francis C.F."/>
            <person name="Francisco L.F."/>
            <person name="Fu Q.F."/>
            <person name="Garcia-Iii R.G."/>
            <person name="Garrett T.G."/>
            <person name="Gross S.G."/>
            <person name="Gubbala S.G."/>
            <person name="Hirani K.H."/>
            <person name="Hogues M.H."/>
            <person name="Hollins B.H."/>
            <person name="Jackson L.J."/>
            <person name="Javaid M.J."/>
            <person name="Jhangiani S.J."/>
            <person name="Johnson A.J."/>
            <person name="Johnson B.J."/>
            <person name="Jones J.J."/>
            <person name="Joshi V.J."/>
            <person name="Kalu J.K."/>
            <person name="Khan N.K."/>
            <person name="Korchina V.K."/>
            <person name="Kovar C.K."/>
            <person name="Lago L.L."/>
            <person name="Lara F.L."/>
            <person name="Le T.-K.L."/>
            <person name="Lee S.L."/>
            <person name="Legall-Iii F.L."/>
            <person name="Lemon S.L."/>
            <person name="Liu J.L."/>
            <person name="Liu Y.-S.L."/>
            <person name="Liyanage D.L."/>
            <person name="Lopez J.L."/>
            <person name="Lorensuhewa L.L."/>
            <person name="Mata R.M."/>
            <person name="Mathew T.M."/>
            <person name="Mercado C.M."/>
            <person name="Mercado I.M."/>
            <person name="Morales K.M."/>
            <person name="Morgan M.M."/>
            <person name="Munidasa M.M."/>
            <person name="Ngo D.N."/>
            <person name="Nguyen L.N."/>
            <person name="Nguyen T.N."/>
            <person name="Nguyen N.N."/>
            <person name="Obregon M.O."/>
            <person name="Okwuonu G.O."/>
            <person name="Ongeri F.O."/>
            <person name="Onwere C.O."/>
            <person name="Osifeso I.O."/>
            <person name="Parra A.P."/>
            <person name="Patil S.P."/>
            <person name="Perez A.P."/>
            <person name="Perez Y.P."/>
            <person name="Pham C.P."/>
            <person name="Pu L.-L.P."/>
            <person name="Puazo M.P."/>
            <person name="Quiroz J.Q."/>
            <person name="Rouhana J.R."/>
            <person name="Ruiz M.R."/>
            <person name="Ruiz S.-J.R."/>
            <person name="Saada N.S."/>
            <person name="Santibanez J.S."/>
            <person name="Scheel M.S."/>
            <person name="Schneider B.S."/>
            <person name="Simmons D.S."/>
            <person name="Sisson I.S."/>
            <person name="Tang L.-Y.T."/>
            <person name="Thornton R.T."/>
            <person name="Tisius J.T."/>
            <person name="Toledanes G.T."/>
            <person name="Trejos Z.T."/>
            <person name="Usmani K.U."/>
            <person name="Varghese R.V."/>
            <person name="Vattathil S.V."/>
            <person name="Vee V.V."/>
            <person name="Walker D.W."/>
            <person name="Weissenberger G.W."/>
            <person name="White C.W."/>
            <person name="Williams A.W."/>
            <person name="Woodworth J.W."/>
            <person name="Wright R.W."/>
            <person name="Zhu Y.Z."/>
            <person name="Han Y.H."/>
            <person name="Newsham I.N."/>
            <person name="Nazareth L.N."/>
            <person name="Worley K.W."/>
            <person name="Muzny D.M."/>
            <person name="Rogers J.R."/>
            <person name="Gibbs R.G."/>
        </authorList>
    </citation>
    <scope>NUCLEOTIDE SEQUENCE [LARGE SCALE GENOMIC DNA]</scope>
</reference>
<sequence>KKLDVNVASLESRRCVQDQRGRAQREWKDDERRNRSPQPEKGALTGVAARWDHAFLQVEFHSIAQAGVQWHDLSSRQPPPPGFKRFSCLSLLSSWDYRCVPPGLANFLYFSKDRVSPC</sequence>
<name>A0A8I5NIK6_PAPAN</name>
<dbReference type="AlphaFoldDB" id="A0A8I5NIK6"/>
<dbReference type="GeneTree" id="ENSGT00940000161627"/>
<reference evidence="2" key="2">
    <citation type="submission" date="2025-08" db="UniProtKB">
        <authorList>
            <consortium name="Ensembl"/>
        </authorList>
    </citation>
    <scope>IDENTIFICATION</scope>
</reference>
<dbReference type="Proteomes" id="UP000028761">
    <property type="component" value="Chromosome 16"/>
</dbReference>
<accession>A0A8I5NIK6</accession>
<dbReference type="PANTHER" id="PTHR46254:SF6">
    <property type="entry name" value="HIGH MOBILITY GROUP AT-HOOK 2"/>
    <property type="match status" value="1"/>
</dbReference>
<reference evidence="2" key="3">
    <citation type="submission" date="2025-09" db="UniProtKB">
        <authorList>
            <consortium name="Ensembl"/>
        </authorList>
    </citation>
    <scope>IDENTIFICATION</scope>
</reference>
<evidence type="ECO:0000313" key="3">
    <source>
        <dbReference type="Proteomes" id="UP000028761"/>
    </source>
</evidence>
<organism evidence="2 3">
    <name type="scientific">Papio anubis</name>
    <name type="common">Olive baboon</name>
    <dbReference type="NCBI Taxonomy" id="9555"/>
    <lineage>
        <taxon>Eukaryota</taxon>
        <taxon>Metazoa</taxon>
        <taxon>Chordata</taxon>
        <taxon>Craniata</taxon>
        <taxon>Vertebrata</taxon>
        <taxon>Euteleostomi</taxon>
        <taxon>Mammalia</taxon>
        <taxon>Eutheria</taxon>
        <taxon>Euarchontoglires</taxon>
        <taxon>Primates</taxon>
        <taxon>Haplorrhini</taxon>
        <taxon>Catarrhini</taxon>
        <taxon>Cercopithecidae</taxon>
        <taxon>Cercopithecinae</taxon>
        <taxon>Papio</taxon>
    </lineage>
</organism>
<dbReference type="Ensembl" id="ENSPANT00000061141.1">
    <property type="protein sequence ID" value="ENSPANP00000052220.1"/>
    <property type="gene ID" value="ENSPANG00000050432.1"/>
</dbReference>
<proteinExistence type="predicted"/>
<protein>
    <submittedName>
        <fullName evidence="2">Uncharacterized protein</fullName>
    </submittedName>
</protein>
<keyword evidence="3" id="KW-1185">Reference proteome</keyword>
<feature type="compositionally biased region" description="Basic and acidic residues" evidence="1">
    <location>
        <begin position="16"/>
        <end position="34"/>
    </location>
</feature>
<dbReference type="PANTHER" id="PTHR46254">
    <property type="entry name" value="PROTEIN GVQW1-RELATED"/>
    <property type="match status" value="1"/>
</dbReference>
<evidence type="ECO:0000313" key="2">
    <source>
        <dbReference type="Ensembl" id="ENSPANP00000052220.1"/>
    </source>
</evidence>
<evidence type="ECO:0000256" key="1">
    <source>
        <dbReference type="SAM" id="MobiDB-lite"/>
    </source>
</evidence>